<evidence type="ECO:0000259" key="14">
    <source>
        <dbReference type="Pfam" id="PF02163"/>
    </source>
</evidence>
<dbReference type="PANTHER" id="PTHR35864">
    <property type="entry name" value="ZINC METALLOPROTEASE MJ0611-RELATED"/>
    <property type="match status" value="1"/>
</dbReference>
<keyword evidence="7" id="KW-0479">Metal-binding</keyword>
<feature type="domain" description="Peptidase M50" evidence="14">
    <location>
        <begin position="59"/>
        <end position="154"/>
    </location>
</feature>
<dbReference type="GO" id="GO:0046872">
    <property type="term" value="F:metal ion binding"/>
    <property type="evidence" value="ECO:0007669"/>
    <property type="project" value="UniProtKB-KW"/>
</dbReference>
<dbReference type="GO" id="GO:0008237">
    <property type="term" value="F:metallopeptidase activity"/>
    <property type="evidence" value="ECO:0007669"/>
    <property type="project" value="UniProtKB-KW"/>
</dbReference>
<evidence type="ECO:0000256" key="7">
    <source>
        <dbReference type="ARBA" id="ARBA00022723"/>
    </source>
</evidence>
<keyword evidence="4" id="KW-1003">Cell membrane</keyword>
<evidence type="ECO:0000256" key="5">
    <source>
        <dbReference type="ARBA" id="ARBA00022670"/>
    </source>
</evidence>
<feature type="transmembrane region" description="Helical" evidence="13">
    <location>
        <begin position="215"/>
        <end position="241"/>
    </location>
</feature>
<organism evidence="15 16">
    <name type="scientific">Rhodococcoides kyotonense</name>
    <dbReference type="NCBI Taxonomy" id="398843"/>
    <lineage>
        <taxon>Bacteria</taxon>
        <taxon>Bacillati</taxon>
        <taxon>Actinomycetota</taxon>
        <taxon>Actinomycetes</taxon>
        <taxon>Mycobacteriales</taxon>
        <taxon>Nocardiaceae</taxon>
        <taxon>Rhodococcoides</taxon>
    </lineage>
</organism>
<comment type="cofactor">
    <cofactor evidence="1">
        <name>Zn(2+)</name>
        <dbReference type="ChEBI" id="CHEBI:29105"/>
    </cofactor>
</comment>
<evidence type="ECO:0000256" key="3">
    <source>
        <dbReference type="ARBA" id="ARBA00007931"/>
    </source>
</evidence>
<dbReference type="Proteomes" id="UP000077519">
    <property type="component" value="Unassembled WGS sequence"/>
</dbReference>
<evidence type="ECO:0000256" key="6">
    <source>
        <dbReference type="ARBA" id="ARBA00022692"/>
    </source>
</evidence>
<evidence type="ECO:0000313" key="16">
    <source>
        <dbReference type="Proteomes" id="UP000077519"/>
    </source>
</evidence>
<evidence type="ECO:0000256" key="4">
    <source>
        <dbReference type="ARBA" id="ARBA00022475"/>
    </source>
</evidence>
<evidence type="ECO:0000313" key="15">
    <source>
        <dbReference type="EMBL" id="OAK56403.1"/>
    </source>
</evidence>
<reference evidence="15 16" key="1">
    <citation type="submission" date="2016-03" db="EMBL/GenBank/DDBJ databases">
        <title>Genome sequence of Rhodococcus kyotonensis KB10.</title>
        <authorList>
            <person name="Jeong H."/>
            <person name="Hong C.E."/>
            <person name="Jo S.H."/>
            <person name="Park J.M."/>
        </authorList>
    </citation>
    <scope>NUCLEOTIDE SEQUENCE [LARGE SCALE GENOMIC DNA]</scope>
    <source>
        <strain evidence="15 16">KB10</strain>
    </source>
</reference>
<evidence type="ECO:0000256" key="13">
    <source>
        <dbReference type="SAM" id="Phobius"/>
    </source>
</evidence>
<comment type="similarity">
    <text evidence="3">Belongs to the peptidase M50B family.</text>
</comment>
<feature type="transmembrane region" description="Helical" evidence="13">
    <location>
        <begin position="50"/>
        <end position="74"/>
    </location>
</feature>
<dbReference type="InterPro" id="IPR008915">
    <property type="entry name" value="Peptidase_M50"/>
</dbReference>
<protein>
    <recommendedName>
        <fullName evidence="14">Peptidase M50 domain-containing protein</fullName>
    </recommendedName>
</protein>
<dbReference type="InterPro" id="IPR052348">
    <property type="entry name" value="Metallopeptidase_M50B"/>
</dbReference>
<keyword evidence="8" id="KW-0378">Hydrolase</keyword>
<dbReference type="GO" id="GO:0005886">
    <property type="term" value="C:plasma membrane"/>
    <property type="evidence" value="ECO:0007669"/>
    <property type="project" value="UniProtKB-SubCell"/>
</dbReference>
<dbReference type="EMBL" id="LVHI01000004">
    <property type="protein sequence ID" value="OAK56403.1"/>
    <property type="molecule type" value="Genomic_DNA"/>
</dbReference>
<dbReference type="GO" id="GO:0006508">
    <property type="term" value="P:proteolysis"/>
    <property type="evidence" value="ECO:0007669"/>
    <property type="project" value="UniProtKB-KW"/>
</dbReference>
<dbReference type="CDD" id="cd06158">
    <property type="entry name" value="S2P-M50_like_1"/>
    <property type="match status" value="1"/>
</dbReference>
<name>A0A177YLM1_9NOCA</name>
<feature type="transmembrane region" description="Helical" evidence="13">
    <location>
        <begin position="134"/>
        <end position="158"/>
    </location>
</feature>
<dbReference type="InterPro" id="IPR044537">
    <property type="entry name" value="Rip2-like"/>
</dbReference>
<evidence type="ECO:0000256" key="2">
    <source>
        <dbReference type="ARBA" id="ARBA00004651"/>
    </source>
</evidence>
<accession>A0A177YLM1</accession>
<keyword evidence="11" id="KW-0482">Metalloprotease</keyword>
<keyword evidence="5" id="KW-0645">Protease</keyword>
<evidence type="ECO:0000256" key="10">
    <source>
        <dbReference type="ARBA" id="ARBA00022989"/>
    </source>
</evidence>
<feature type="transmembrane region" description="Helical" evidence="13">
    <location>
        <begin position="20"/>
        <end position="38"/>
    </location>
</feature>
<proteinExistence type="inferred from homology"/>
<gene>
    <name evidence="15" type="ORF">A3K89_16400</name>
</gene>
<dbReference type="PANTHER" id="PTHR35864:SF1">
    <property type="entry name" value="ZINC METALLOPROTEASE YWHC-RELATED"/>
    <property type="match status" value="1"/>
</dbReference>
<evidence type="ECO:0000256" key="12">
    <source>
        <dbReference type="ARBA" id="ARBA00023136"/>
    </source>
</evidence>
<keyword evidence="16" id="KW-1185">Reference proteome</keyword>
<keyword evidence="9" id="KW-0862">Zinc</keyword>
<comment type="caution">
    <text evidence="15">The sequence shown here is derived from an EMBL/GenBank/DDBJ whole genome shotgun (WGS) entry which is preliminary data.</text>
</comment>
<feature type="transmembrane region" description="Helical" evidence="13">
    <location>
        <begin position="94"/>
        <end position="122"/>
    </location>
</feature>
<comment type="subcellular location">
    <subcellularLocation>
        <location evidence="2">Cell membrane</location>
        <topology evidence="2">Multi-pass membrane protein</topology>
    </subcellularLocation>
</comment>
<keyword evidence="12 13" id="KW-0472">Membrane</keyword>
<keyword evidence="10 13" id="KW-1133">Transmembrane helix</keyword>
<dbReference type="AlphaFoldDB" id="A0A177YLM1"/>
<evidence type="ECO:0000256" key="8">
    <source>
        <dbReference type="ARBA" id="ARBA00022801"/>
    </source>
</evidence>
<dbReference type="Pfam" id="PF02163">
    <property type="entry name" value="Peptidase_M50"/>
    <property type="match status" value="1"/>
</dbReference>
<evidence type="ECO:0000256" key="11">
    <source>
        <dbReference type="ARBA" id="ARBA00023049"/>
    </source>
</evidence>
<evidence type="ECO:0000256" key="9">
    <source>
        <dbReference type="ARBA" id="ARBA00022833"/>
    </source>
</evidence>
<sequence>MVAGPLSISPIRRSVRPSPVFLAVVVAAVAGGVVAWTASSPTAVSARVGVFVLVFAGWIVTVCLHEFGHAYTAYRAGDREVELRGYLTLNPVKYSHPLLSIVLPVVFIAIGGIGLPGGAVYLRQGMFAPKAQRRISLAGPATNAIVAVVLLVVIRLFGTDGDHLAFWWGLSFLAFLQIMATVLNLLPVPGLDGYAALEPSLSYETRRALANFKAYGILILVAFLLVPQINAVFFGAIYWLFGLSGVPEIYAQYGNYLMRFWL</sequence>
<evidence type="ECO:0000256" key="1">
    <source>
        <dbReference type="ARBA" id="ARBA00001947"/>
    </source>
</evidence>
<feature type="transmembrane region" description="Helical" evidence="13">
    <location>
        <begin position="164"/>
        <end position="186"/>
    </location>
</feature>
<keyword evidence="6 13" id="KW-0812">Transmembrane</keyword>